<keyword evidence="2" id="KW-1185">Reference proteome</keyword>
<dbReference type="EMBL" id="MU004242">
    <property type="protein sequence ID" value="KAF2664542.1"/>
    <property type="molecule type" value="Genomic_DNA"/>
</dbReference>
<protein>
    <submittedName>
        <fullName evidence="1">Uncharacterized protein</fullName>
    </submittedName>
</protein>
<accession>A0A6A6TXJ8</accession>
<dbReference type="Proteomes" id="UP000799302">
    <property type="component" value="Unassembled WGS sequence"/>
</dbReference>
<evidence type="ECO:0000313" key="1">
    <source>
        <dbReference type="EMBL" id="KAF2664542.1"/>
    </source>
</evidence>
<evidence type="ECO:0000313" key="2">
    <source>
        <dbReference type="Proteomes" id="UP000799302"/>
    </source>
</evidence>
<proteinExistence type="predicted"/>
<sequence length="336" mass="38205">MFGYLPFDHFLKQSFLEAKSAAILGPLCSIIRTERVLLNTYSATKSVVDSLPLEIKLLILEALLADPTPASRLALQCLITASSSFLEALESSTGQLILGKFCDAFRLYVLKTWITSGYHARARFFWEQRRNGEQKPISWVPRDLVTTRNQNMNSAHWNIRVVRTWYGDGTPASTIISNTLCQKLYKRIQEFSIWDSIEEATLLDDASRFEATTRETRSKKYIKGMAEPSRFIIEALADVVNFQDALHSHSSWMALCPARHRNHATREHAETHTWKLNDQPRTLLIVIDQKACTTGKALMMRLNGKGFVLNQLTEELKPEAFQVGAFDIVLDGCHRI</sequence>
<dbReference type="AlphaFoldDB" id="A0A6A6TXJ8"/>
<name>A0A6A6TXJ8_9PEZI</name>
<organism evidence="1 2">
    <name type="scientific">Microthyrium microscopicum</name>
    <dbReference type="NCBI Taxonomy" id="703497"/>
    <lineage>
        <taxon>Eukaryota</taxon>
        <taxon>Fungi</taxon>
        <taxon>Dikarya</taxon>
        <taxon>Ascomycota</taxon>
        <taxon>Pezizomycotina</taxon>
        <taxon>Dothideomycetes</taxon>
        <taxon>Dothideomycetes incertae sedis</taxon>
        <taxon>Microthyriales</taxon>
        <taxon>Microthyriaceae</taxon>
        <taxon>Microthyrium</taxon>
    </lineage>
</organism>
<reference evidence="1" key="1">
    <citation type="journal article" date="2020" name="Stud. Mycol.">
        <title>101 Dothideomycetes genomes: a test case for predicting lifestyles and emergence of pathogens.</title>
        <authorList>
            <person name="Haridas S."/>
            <person name="Albert R."/>
            <person name="Binder M."/>
            <person name="Bloem J."/>
            <person name="Labutti K."/>
            <person name="Salamov A."/>
            <person name="Andreopoulos B."/>
            <person name="Baker S."/>
            <person name="Barry K."/>
            <person name="Bills G."/>
            <person name="Bluhm B."/>
            <person name="Cannon C."/>
            <person name="Castanera R."/>
            <person name="Culley D."/>
            <person name="Daum C."/>
            <person name="Ezra D."/>
            <person name="Gonzalez J."/>
            <person name="Henrissat B."/>
            <person name="Kuo A."/>
            <person name="Liang C."/>
            <person name="Lipzen A."/>
            <person name="Lutzoni F."/>
            <person name="Magnuson J."/>
            <person name="Mondo S."/>
            <person name="Nolan M."/>
            <person name="Ohm R."/>
            <person name="Pangilinan J."/>
            <person name="Park H.-J."/>
            <person name="Ramirez L."/>
            <person name="Alfaro M."/>
            <person name="Sun H."/>
            <person name="Tritt A."/>
            <person name="Yoshinaga Y."/>
            <person name="Zwiers L.-H."/>
            <person name="Turgeon B."/>
            <person name="Goodwin S."/>
            <person name="Spatafora J."/>
            <person name="Crous P."/>
            <person name="Grigoriev I."/>
        </authorList>
    </citation>
    <scope>NUCLEOTIDE SEQUENCE</scope>
    <source>
        <strain evidence="1">CBS 115976</strain>
    </source>
</reference>
<gene>
    <name evidence="1" type="ORF">BT63DRAFT_91701</name>
</gene>